<organism evidence="2 3">
    <name type="scientific">Orientia chuto str. Dubai</name>
    <dbReference type="NCBI Taxonomy" id="1359168"/>
    <lineage>
        <taxon>Bacteria</taxon>
        <taxon>Pseudomonadati</taxon>
        <taxon>Pseudomonadota</taxon>
        <taxon>Alphaproteobacteria</taxon>
        <taxon>Rickettsiales</taxon>
        <taxon>Rickettsiaceae</taxon>
        <taxon>Rickettsieae</taxon>
        <taxon>Orientia</taxon>
    </lineage>
</organism>
<sequence>MNQERKYLELEQAVDPRAKWTDEVLNEVRILRTELEKAIENKHSETTAKINDLNQKILDQKMLEENFNQQTLYTDDGFGQDQEATDTKTDTKVVAKLVHVQRFVEIKKDVENYVTSGSSAEAVLLTGVVVGTGTNSSSSPDPIVLQLLNTAILYNEYKTDQIKKAILIESCNGDIASERAKCRLEMLSVINNKGEIIEVEGWLMGEDGRPGIQGMVVDKSSEAVRMAALNGVFSNISKFLQA</sequence>
<comment type="caution">
    <text evidence="2">The sequence shown here is derived from an EMBL/GenBank/DDBJ whole genome shotgun (WGS) entry which is preliminary data.</text>
</comment>
<feature type="non-terminal residue" evidence="2">
    <location>
        <position position="242"/>
    </location>
</feature>
<reference evidence="2 3" key="1">
    <citation type="submission" date="2015-02" db="EMBL/GenBank/DDBJ databases">
        <title>Genome Sequencing of Rickettsiales.</title>
        <authorList>
            <person name="Daugherty S.C."/>
            <person name="Su Q."/>
            <person name="Abolude K."/>
            <person name="Beier-Sexton M."/>
            <person name="Carlyon J.A."/>
            <person name="Carter R."/>
            <person name="Day N.P."/>
            <person name="Dumler S.J."/>
            <person name="Dyachenko V."/>
            <person name="Godinez A."/>
            <person name="Kurtti T.J."/>
            <person name="Lichay M."/>
            <person name="Mullins K.E."/>
            <person name="Ott S."/>
            <person name="Pappas-Brown V."/>
            <person name="Paris D.H."/>
            <person name="Patel P."/>
            <person name="Richards A.L."/>
            <person name="Sadzewicz L."/>
            <person name="Sears K."/>
            <person name="Seidman D."/>
            <person name="Sengamalay N."/>
            <person name="Stenos J."/>
            <person name="Tallon L.J."/>
            <person name="Vincent G."/>
            <person name="Fraser C.M."/>
            <person name="Munderloh U."/>
            <person name="Dunning-Hotopp J.C."/>
        </authorList>
    </citation>
    <scope>NUCLEOTIDE SEQUENCE [LARGE SCALE GENOMIC DNA]</scope>
    <source>
        <strain evidence="2 3">Fuller</strain>
    </source>
</reference>
<dbReference type="InterPro" id="IPR005498">
    <property type="entry name" value="T4SS_VirB10/TraB/TrbI"/>
</dbReference>
<feature type="coiled-coil region" evidence="1">
    <location>
        <begin position="21"/>
        <end position="56"/>
    </location>
</feature>
<keyword evidence="3" id="KW-1185">Reference proteome</keyword>
<proteinExistence type="predicted"/>
<dbReference type="STRING" id="1359168.OCHUTO_1065"/>
<protein>
    <submittedName>
        <fullName evidence="2">Bacterial conjugation TrbI-like family protein</fullName>
    </submittedName>
</protein>
<dbReference type="Proteomes" id="UP000033616">
    <property type="component" value="Unassembled WGS sequence"/>
</dbReference>
<dbReference type="EMBL" id="LANP01000035">
    <property type="protein sequence ID" value="KJV54822.1"/>
    <property type="molecule type" value="Genomic_DNA"/>
</dbReference>
<dbReference type="Pfam" id="PF03743">
    <property type="entry name" value="TrbI"/>
    <property type="match status" value="1"/>
</dbReference>
<gene>
    <name evidence="2" type="ORF">OCHUTO_1065</name>
</gene>
<name>A0A0F3MH62_9RICK</name>
<dbReference type="AlphaFoldDB" id="A0A0F3MH62"/>
<evidence type="ECO:0000313" key="3">
    <source>
        <dbReference type="Proteomes" id="UP000033616"/>
    </source>
</evidence>
<accession>A0A0F3MH62</accession>
<evidence type="ECO:0000256" key="1">
    <source>
        <dbReference type="SAM" id="Coils"/>
    </source>
</evidence>
<evidence type="ECO:0000313" key="2">
    <source>
        <dbReference type="EMBL" id="KJV54822.1"/>
    </source>
</evidence>
<dbReference type="PATRIC" id="fig|1359168.3.peg.867"/>
<dbReference type="CDD" id="cd16430">
    <property type="entry name" value="TraB"/>
    <property type="match status" value="1"/>
</dbReference>
<keyword evidence="1" id="KW-0175">Coiled coil</keyword>